<protein>
    <submittedName>
        <fullName evidence="1">Uncharacterized protein</fullName>
    </submittedName>
</protein>
<sequence>MIAVTLTVAAAGKTLTPPCVPLDRQIRSTVHQRYGAVYIVCIGSERENREGYYLVARWHSTLYGAGRLSGERITKISASAATF</sequence>
<name>A0AAE0ZYN5_9GAST</name>
<dbReference type="EMBL" id="JAWDGP010003041">
    <property type="protein sequence ID" value="KAK3778009.1"/>
    <property type="molecule type" value="Genomic_DNA"/>
</dbReference>
<evidence type="ECO:0000313" key="1">
    <source>
        <dbReference type="EMBL" id="KAK3778009.1"/>
    </source>
</evidence>
<proteinExistence type="predicted"/>
<accession>A0AAE0ZYN5</accession>
<reference evidence="1" key="1">
    <citation type="journal article" date="2023" name="G3 (Bethesda)">
        <title>A reference genome for the long-term kleptoplast-retaining sea slug Elysia crispata morphotype clarki.</title>
        <authorList>
            <person name="Eastman K.E."/>
            <person name="Pendleton A.L."/>
            <person name="Shaikh M.A."/>
            <person name="Suttiyut T."/>
            <person name="Ogas R."/>
            <person name="Tomko P."/>
            <person name="Gavelis G."/>
            <person name="Widhalm J.R."/>
            <person name="Wisecaver J.H."/>
        </authorList>
    </citation>
    <scope>NUCLEOTIDE SEQUENCE</scope>
    <source>
        <strain evidence="1">ECLA1</strain>
    </source>
</reference>
<keyword evidence="2" id="KW-1185">Reference proteome</keyword>
<dbReference type="Proteomes" id="UP001283361">
    <property type="component" value="Unassembled WGS sequence"/>
</dbReference>
<gene>
    <name evidence="1" type="ORF">RRG08_018177</name>
</gene>
<dbReference type="AlphaFoldDB" id="A0AAE0ZYN5"/>
<comment type="caution">
    <text evidence="1">The sequence shown here is derived from an EMBL/GenBank/DDBJ whole genome shotgun (WGS) entry which is preliminary data.</text>
</comment>
<organism evidence="1 2">
    <name type="scientific">Elysia crispata</name>
    <name type="common">lettuce slug</name>
    <dbReference type="NCBI Taxonomy" id="231223"/>
    <lineage>
        <taxon>Eukaryota</taxon>
        <taxon>Metazoa</taxon>
        <taxon>Spiralia</taxon>
        <taxon>Lophotrochozoa</taxon>
        <taxon>Mollusca</taxon>
        <taxon>Gastropoda</taxon>
        <taxon>Heterobranchia</taxon>
        <taxon>Euthyneura</taxon>
        <taxon>Panpulmonata</taxon>
        <taxon>Sacoglossa</taxon>
        <taxon>Placobranchoidea</taxon>
        <taxon>Plakobranchidae</taxon>
        <taxon>Elysia</taxon>
    </lineage>
</organism>
<evidence type="ECO:0000313" key="2">
    <source>
        <dbReference type="Proteomes" id="UP001283361"/>
    </source>
</evidence>